<dbReference type="Proteomes" id="UP000501926">
    <property type="component" value="Chromosome"/>
</dbReference>
<dbReference type="InterPro" id="IPR005835">
    <property type="entry name" value="NTP_transferase_dom"/>
</dbReference>
<reference evidence="24" key="3">
    <citation type="submission" date="2017-10" db="EMBL/GenBank/DDBJ databases">
        <authorList>
            <person name="Frank J."/>
        </authorList>
    </citation>
    <scope>NUCLEOTIDE SEQUENCE [LARGE SCALE GENOMIC DNA]</scope>
</reference>
<evidence type="ECO:0000256" key="4">
    <source>
        <dbReference type="ARBA" id="ARBA00005208"/>
    </source>
</evidence>
<evidence type="ECO:0000259" key="20">
    <source>
        <dbReference type="Pfam" id="PF00483"/>
    </source>
</evidence>
<dbReference type="Gene3D" id="3.90.550.10">
    <property type="entry name" value="Spore Coat Polysaccharide Biosynthesis Protein SpsA, Chain A"/>
    <property type="match status" value="1"/>
</dbReference>
<comment type="cofactor">
    <cofactor evidence="1">
        <name>Mg(2+)</name>
        <dbReference type="ChEBI" id="CHEBI:18420"/>
    </cofactor>
</comment>
<evidence type="ECO:0000313" key="23">
    <source>
        <dbReference type="EMBL" id="SOH05500.1"/>
    </source>
</evidence>
<reference evidence="21" key="2">
    <citation type="submission" date="2006-01" db="EMBL/GenBank/DDBJ databases">
        <authorList>
            <person name="Genoscope"/>
        </authorList>
    </citation>
    <scope>NUCLEOTIDE SEQUENCE</scope>
</reference>
<evidence type="ECO:0000256" key="10">
    <source>
        <dbReference type="ARBA" id="ARBA00022723"/>
    </source>
</evidence>
<evidence type="ECO:0000256" key="18">
    <source>
        <dbReference type="ARBA" id="ARBA00048493"/>
    </source>
</evidence>
<dbReference type="GO" id="GO:0005737">
    <property type="term" value="C:cytoplasm"/>
    <property type="evidence" value="ECO:0007669"/>
    <property type="project" value="UniProtKB-SubCell"/>
</dbReference>
<evidence type="ECO:0000256" key="13">
    <source>
        <dbReference type="ARBA" id="ARBA00022984"/>
    </source>
</evidence>
<dbReference type="Pfam" id="PF00483">
    <property type="entry name" value="NTP_transferase"/>
    <property type="match status" value="1"/>
</dbReference>
<dbReference type="EMBL" id="LT934425">
    <property type="protein sequence ID" value="SOH05500.1"/>
    <property type="molecule type" value="Genomic_DNA"/>
</dbReference>
<sequence>MKKITAVILAAGKGTRMRSQLPKVLHEVCGSTLLECVICSVQKAEIPRIIIVVGDKKEEVGESLEGLPVEIVEQREQLGTAHAVIAVKERINSSADIVLILNGDAPLIKPRTLKRLISINNETAADVVLLTARLEKPKGYGRIYRDKNGSIAKIIEESEADGDVLAINEINAGIYAFKTKALLEGLSEVQPHNKKGEFYLTDIISILHNKGKKIEGIEADDAVEVLGINTQQELAIVNKIRHDEILQGFMESGVTIVDTGSTFVENNVEIGAGTKIYPFSYINKNVVIGRYCRIGPFAYLESGTKVSDGTVVKSSGKNGKQVF</sequence>
<evidence type="ECO:0000313" key="24">
    <source>
        <dbReference type="Proteomes" id="UP000221734"/>
    </source>
</evidence>
<evidence type="ECO:0000256" key="5">
    <source>
        <dbReference type="ARBA" id="ARBA00007707"/>
    </source>
</evidence>
<keyword evidence="16" id="KW-0961">Cell wall biogenesis/degradation</keyword>
<organism evidence="21">
    <name type="scientific">Kuenenia stuttgartiensis</name>
    <dbReference type="NCBI Taxonomy" id="174633"/>
    <lineage>
        <taxon>Bacteria</taxon>
        <taxon>Pseudomonadati</taxon>
        <taxon>Planctomycetota</taxon>
        <taxon>Candidatus Brocadiia</taxon>
        <taxon>Candidatus Brocadiales</taxon>
        <taxon>Candidatus Brocadiaceae</taxon>
        <taxon>Candidatus Kuenenia</taxon>
    </lineage>
</organism>
<feature type="domain" description="Nucleotidyl transferase" evidence="20">
    <location>
        <begin position="6"/>
        <end position="215"/>
    </location>
</feature>
<dbReference type="EMBL" id="CT030148">
    <property type="protein sequence ID" value="CAJ70769.1"/>
    <property type="molecule type" value="Genomic_DNA"/>
</dbReference>
<protein>
    <submittedName>
        <fullName evidence="22">Putative N-acetylglucosamine 1-phosphate uridyltransferase</fullName>
        <ecNumber evidence="21 22">2.7.7.23</ecNumber>
    </submittedName>
    <submittedName>
        <fullName evidence="21">Similar to N-acetylglucosamine 1-phosphate uridyltransferase</fullName>
    </submittedName>
</protein>
<proteinExistence type="inferred from homology"/>
<keyword evidence="7" id="KW-0963">Cytoplasm</keyword>
<dbReference type="GO" id="GO:0003977">
    <property type="term" value="F:UDP-N-acetylglucosamine diphosphorylase activity"/>
    <property type="evidence" value="ECO:0007669"/>
    <property type="project" value="UniProtKB-EC"/>
</dbReference>
<reference evidence="21" key="1">
    <citation type="journal article" date="2006" name="Nature">
        <title>Deciphering the evolution and metabolism of an anammox bacterium from a community genome.</title>
        <authorList>
            <person name="Strous M."/>
            <person name="Pelletier E."/>
            <person name="Mangenot S."/>
            <person name="Rattei T."/>
            <person name="Lehner A."/>
            <person name="Taylor M.W."/>
            <person name="Horn M."/>
            <person name="Daims H."/>
            <person name="Bartol-Mavel D."/>
            <person name="Wincker P."/>
            <person name="Barbe V."/>
            <person name="Fonknechten N."/>
            <person name="Vallenet D."/>
            <person name="Segurens B."/>
            <person name="Schenowitz-Truong C."/>
            <person name="Medigue C."/>
            <person name="Collingro A."/>
            <person name="Snel B."/>
            <person name="Dutilh B.E."/>
            <person name="OpDenCamp H.J.M."/>
            <person name="vanDerDrift C."/>
            <person name="Cirpus I."/>
            <person name="vanDePas-Schoonen K.T."/>
            <person name="Harhangi H.R."/>
            <person name="vanNiftrik L."/>
            <person name="Schmid M."/>
            <person name="Keltjens J."/>
            <person name="vanDeVossenberg J."/>
            <person name="Kartal B."/>
            <person name="Meier H."/>
            <person name="Frishman D."/>
            <person name="Huynen M.A."/>
            <person name="Mewes H."/>
            <person name="Weissenbach J."/>
            <person name="Jetten M.S.M."/>
            <person name="Wagner M."/>
            <person name="LePaslier D."/>
        </authorList>
    </citation>
    <scope>NUCLEOTIDE SEQUENCE</scope>
</reference>
<dbReference type="InterPro" id="IPR050065">
    <property type="entry name" value="GlmU-like"/>
</dbReference>
<dbReference type="SUPFAM" id="SSF53448">
    <property type="entry name" value="Nucleotide-diphospho-sugar transferases"/>
    <property type="match status" value="1"/>
</dbReference>
<dbReference type="InterPro" id="IPR011004">
    <property type="entry name" value="Trimer_LpxA-like_sf"/>
</dbReference>
<dbReference type="CDD" id="cd02540">
    <property type="entry name" value="GT2_GlmU_N_bac"/>
    <property type="match status" value="1"/>
</dbReference>
<comment type="similarity">
    <text evidence="6">In the N-terminal section; belongs to the N-acetylglucosamine-1-phosphate uridyltransferase family.</text>
</comment>
<evidence type="ECO:0000256" key="1">
    <source>
        <dbReference type="ARBA" id="ARBA00001946"/>
    </source>
</evidence>
<comment type="subcellular location">
    <subcellularLocation>
        <location evidence="2">Cytoplasm</location>
    </subcellularLocation>
</comment>
<evidence type="ECO:0000256" key="16">
    <source>
        <dbReference type="ARBA" id="ARBA00023316"/>
    </source>
</evidence>
<evidence type="ECO:0000256" key="19">
    <source>
        <dbReference type="ARBA" id="ARBA00049628"/>
    </source>
</evidence>
<evidence type="ECO:0000313" key="25">
    <source>
        <dbReference type="Proteomes" id="UP000501926"/>
    </source>
</evidence>
<keyword evidence="10" id="KW-0479">Metal-binding</keyword>
<evidence type="ECO:0000256" key="8">
    <source>
        <dbReference type="ARBA" id="ARBA00022679"/>
    </source>
</evidence>
<evidence type="ECO:0000256" key="6">
    <source>
        <dbReference type="ARBA" id="ARBA00007947"/>
    </source>
</evidence>
<dbReference type="AlphaFoldDB" id="Q1Q7H3"/>
<dbReference type="GO" id="GO:0009252">
    <property type="term" value="P:peptidoglycan biosynthetic process"/>
    <property type="evidence" value="ECO:0007669"/>
    <property type="project" value="UniProtKB-KW"/>
</dbReference>
<keyword evidence="13" id="KW-0573">Peptidoglycan synthesis</keyword>
<gene>
    <name evidence="21" type="primary">glmU</name>
    <name evidence="22" type="ORF">KsCSTR_41020</name>
    <name evidence="23" type="ORF">KSMBR1_3022</name>
    <name evidence="21" type="ORF">kusta0024</name>
</gene>
<keyword evidence="11" id="KW-0460">Magnesium</keyword>
<comment type="pathway">
    <text evidence="3">Nucleotide-sugar biosynthesis; UDP-N-acetyl-alpha-D-glucosamine biosynthesis; N-acetyl-alpha-D-glucosamine 1-phosphate from alpha-D-glucosamine 6-phosphate (route II): step 2/2.</text>
</comment>
<keyword evidence="24" id="KW-1185">Reference proteome</keyword>
<evidence type="ECO:0000256" key="15">
    <source>
        <dbReference type="ARBA" id="ARBA00023315"/>
    </source>
</evidence>
<dbReference type="SUPFAM" id="SSF51161">
    <property type="entry name" value="Trimeric LpxA-like enzymes"/>
    <property type="match status" value="1"/>
</dbReference>
<reference evidence="23" key="4">
    <citation type="submission" date="2017-10" db="EMBL/GenBank/DDBJ databases">
        <authorList>
            <person name="Banno H."/>
            <person name="Chua N.-H."/>
        </authorList>
    </citation>
    <scope>NUCLEOTIDE SEQUENCE [LARGE SCALE GENOMIC DNA]</scope>
    <source>
        <strain evidence="23">Kuenenia_mbr1_ru-nijmegen</strain>
    </source>
</reference>
<dbReference type="RefSeq" id="WP_099326075.1">
    <property type="nucleotide sequence ID" value="NZ_CP049055.1"/>
</dbReference>
<dbReference type="KEGG" id="kst:KSMBR1_3022"/>
<dbReference type="Gene3D" id="2.160.10.10">
    <property type="entry name" value="Hexapeptide repeat proteins"/>
    <property type="match status" value="1"/>
</dbReference>
<accession>Q1Q7H3</accession>
<dbReference type="InterPro" id="IPR001451">
    <property type="entry name" value="Hexapep"/>
</dbReference>
<dbReference type="EMBL" id="CP049055">
    <property type="protein sequence ID" value="QII13481.1"/>
    <property type="molecule type" value="Genomic_DNA"/>
</dbReference>
<evidence type="ECO:0000256" key="11">
    <source>
        <dbReference type="ARBA" id="ARBA00022842"/>
    </source>
</evidence>
<comment type="catalytic activity">
    <reaction evidence="18">
        <text>N-acetyl-alpha-D-glucosamine 1-phosphate + UTP + H(+) = UDP-N-acetyl-alpha-D-glucosamine + diphosphate</text>
        <dbReference type="Rhea" id="RHEA:13509"/>
        <dbReference type="ChEBI" id="CHEBI:15378"/>
        <dbReference type="ChEBI" id="CHEBI:33019"/>
        <dbReference type="ChEBI" id="CHEBI:46398"/>
        <dbReference type="ChEBI" id="CHEBI:57705"/>
        <dbReference type="ChEBI" id="CHEBI:57776"/>
        <dbReference type="EC" id="2.7.7.23"/>
    </reaction>
</comment>
<dbReference type="GO" id="GO:0046872">
    <property type="term" value="F:metal ion binding"/>
    <property type="evidence" value="ECO:0007669"/>
    <property type="project" value="UniProtKB-KW"/>
</dbReference>
<comment type="pathway">
    <text evidence="4">Nucleotide-sugar biosynthesis; UDP-N-acetyl-alpha-D-glucosamine biosynthesis; UDP-N-acetyl-alpha-D-glucosamine from N-acetyl-alpha-D-glucosamine 1-phosphate: step 1/1.</text>
</comment>
<comment type="catalytic activity">
    <reaction evidence="17">
        <text>alpha-D-glucosamine 1-phosphate + acetyl-CoA = N-acetyl-alpha-D-glucosamine 1-phosphate + CoA + H(+)</text>
        <dbReference type="Rhea" id="RHEA:13725"/>
        <dbReference type="ChEBI" id="CHEBI:15378"/>
        <dbReference type="ChEBI" id="CHEBI:57287"/>
        <dbReference type="ChEBI" id="CHEBI:57288"/>
        <dbReference type="ChEBI" id="CHEBI:57776"/>
        <dbReference type="ChEBI" id="CHEBI:58516"/>
        <dbReference type="EC" id="2.3.1.157"/>
    </reaction>
</comment>
<keyword evidence="8 21" id="KW-0808">Transferase</keyword>
<evidence type="ECO:0000256" key="17">
    <source>
        <dbReference type="ARBA" id="ARBA00048247"/>
    </source>
</evidence>
<dbReference type="GO" id="GO:0019134">
    <property type="term" value="F:glucosamine-1-phosphate N-acetyltransferase activity"/>
    <property type="evidence" value="ECO:0007669"/>
    <property type="project" value="UniProtKB-EC"/>
</dbReference>
<keyword evidence="14" id="KW-0511">Multifunctional enzyme</keyword>
<keyword evidence="15" id="KW-0012">Acyltransferase</keyword>
<dbReference type="EC" id="2.7.7.23" evidence="21 22"/>
<dbReference type="PANTHER" id="PTHR43584">
    <property type="entry name" value="NUCLEOTIDYL TRANSFERASE"/>
    <property type="match status" value="1"/>
</dbReference>
<keyword evidence="9 21" id="KW-0548">Nucleotidyltransferase</keyword>
<dbReference type="Pfam" id="PF00132">
    <property type="entry name" value="Hexapep"/>
    <property type="match status" value="1"/>
</dbReference>
<evidence type="ECO:0000256" key="7">
    <source>
        <dbReference type="ARBA" id="ARBA00022490"/>
    </source>
</evidence>
<evidence type="ECO:0000256" key="3">
    <source>
        <dbReference type="ARBA" id="ARBA00005166"/>
    </source>
</evidence>
<dbReference type="GO" id="GO:0071555">
    <property type="term" value="P:cell wall organization"/>
    <property type="evidence" value="ECO:0007669"/>
    <property type="project" value="UniProtKB-KW"/>
</dbReference>
<comment type="similarity">
    <text evidence="5">In the C-terminal section; belongs to the transferase hexapeptide repeat family.</text>
</comment>
<dbReference type="PANTHER" id="PTHR43584:SF3">
    <property type="entry name" value="BIFUNCTIONAL PROTEIN GLMU"/>
    <property type="match status" value="1"/>
</dbReference>
<dbReference type="OrthoDB" id="9775031at2"/>
<evidence type="ECO:0000256" key="2">
    <source>
        <dbReference type="ARBA" id="ARBA00004496"/>
    </source>
</evidence>
<dbReference type="InterPro" id="IPR029044">
    <property type="entry name" value="Nucleotide-diphossugar_trans"/>
</dbReference>
<keyword evidence="12" id="KW-0133">Cell shape</keyword>
<evidence type="ECO:0000256" key="14">
    <source>
        <dbReference type="ARBA" id="ARBA00023268"/>
    </source>
</evidence>
<dbReference type="Proteomes" id="UP000221734">
    <property type="component" value="Chromosome Kuenenia_stuttgartiensis_MBR1"/>
</dbReference>
<evidence type="ECO:0000313" key="21">
    <source>
        <dbReference type="EMBL" id="CAJ70769.1"/>
    </source>
</evidence>
<name>Q1Q7H3_KUEST</name>
<evidence type="ECO:0000256" key="9">
    <source>
        <dbReference type="ARBA" id="ARBA00022695"/>
    </source>
</evidence>
<dbReference type="GO" id="GO:0008360">
    <property type="term" value="P:regulation of cell shape"/>
    <property type="evidence" value="ECO:0007669"/>
    <property type="project" value="UniProtKB-KW"/>
</dbReference>
<evidence type="ECO:0000256" key="12">
    <source>
        <dbReference type="ARBA" id="ARBA00022960"/>
    </source>
</evidence>
<reference evidence="22 25" key="5">
    <citation type="submission" date="2020-02" db="EMBL/GenBank/DDBJ databases">
        <title>Newly sequenced genome of strain CSTR1 showed variability in Candidatus Kuenenia stuttgartiensis genomes.</title>
        <authorList>
            <person name="Ding C."/>
            <person name="Adrian L."/>
        </authorList>
    </citation>
    <scope>NUCLEOTIDE SEQUENCE [LARGE SCALE GENOMIC DNA]</scope>
    <source>
        <strain evidence="22 25">CSTR1</strain>
    </source>
</reference>
<comment type="function">
    <text evidence="19">Catalyzes the last two sequential reactions in the de novo biosynthetic pathway for UDP-N-acetylglucosamine (UDP-GlcNAc). The C-terminal domain catalyzes the transfer of acetyl group from acetyl coenzyme A to glucosamine-1-phosphate (GlcN-1-P) to produce N-acetylglucosamine-1-phosphate (GlcNAc-1-P), which is converted into UDP-GlcNAc by the transfer of uridine 5-monophosphate (from uridine 5-triphosphate), a reaction catalyzed by the N-terminal domain.</text>
</comment>
<evidence type="ECO:0000313" key="22">
    <source>
        <dbReference type="EMBL" id="QII13481.1"/>
    </source>
</evidence>